<dbReference type="Proteomes" id="UP000435304">
    <property type="component" value="Unassembled WGS sequence"/>
</dbReference>
<name>A0A6A9V0B8_9ACTN</name>
<dbReference type="GO" id="GO:0008168">
    <property type="term" value="F:methyltransferase activity"/>
    <property type="evidence" value="ECO:0007669"/>
    <property type="project" value="UniProtKB-KW"/>
</dbReference>
<dbReference type="Gene3D" id="2.170.270.10">
    <property type="entry name" value="SET domain"/>
    <property type="match status" value="1"/>
</dbReference>
<keyword evidence="1 5" id="KW-0808">Transferase</keyword>
<gene>
    <name evidence="5" type="ORF">GC722_04645</name>
</gene>
<evidence type="ECO:0000256" key="1">
    <source>
        <dbReference type="ARBA" id="ARBA00022679"/>
    </source>
</evidence>
<dbReference type="PANTHER" id="PTHR12350:SF19">
    <property type="entry name" value="SET DOMAIN-CONTAINING PROTEIN"/>
    <property type="match status" value="1"/>
</dbReference>
<dbReference type="PROSITE" id="PS50280">
    <property type="entry name" value="SET"/>
    <property type="match status" value="1"/>
</dbReference>
<dbReference type="Pfam" id="PF00856">
    <property type="entry name" value="SET"/>
    <property type="match status" value="1"/>
</dbReference>
<evidence type="ECO:0000259" key="3">
    <source>
        <dbReference type="PROSITE" id="PS50280"/>
    </source>
</evidence>
<comment type="caution">
    <text evidence="5">The sequence shown here is derived from an EMBL/GenBank/DDBJ whole genome shotgun (WGS) entry which is preliminary data.</text>
</comment>
<dbReference type="InterPro" id="IPR053201">
    <property type="entry name" value="Flavunoidine_N-MTase"/>
</dbReference>
<keyword evidence="5" id="KW-0489">Methyltransferase</keyword>
<proteinExistence type="predicted"/>
<dbReference type="EMBL" id="WPCU01000004">
    <property type="protein sequence ID" value="MVA75319.1"/>
    <property type="molecule type" value="Genomic_DNA"/>
</dbReference>
<evidence type="ECO:0000259" key="4">
    <source>
        <dbReference type="PROSITE" id="PS50868"/>
    </source>
</evidence>
<dbReference type="SUPFAM" id="SSF82199">
    <property type="entry name" value="SET domain"/>
    <property type="match status" value="1"/>
</dbReference>
<dbReference type="RefSeq" id="WP_156608358.1">
    <property type="nucleotide sequence ID" value="NZ_WPCU01000004.1"/>
</dbReference>
<evidence type="ECO:0000313" key="6">
    <source>
        <dbReference type="Proteomes" id="UP000435304"/>
    </source>
</evidence>
<evidence type="ECO:0000313" key="5">
    <source>
        <dbReference type="EMBL" id="MVA75319.1"/>
    </source>
</evidence>
<dbReference type="PROSITE" id="PS50868">
    <property type="entry name" value="POST_SET"/>
    <property type="match status" value="1"/>
</dbReference>
<feature type="domain" description="SET" evidence="3">
    <location>
        <begin position="11"/>
        <end position="116"/>
    </location>
</feature>
<dbReference type="AlphaFoldDB" id="A0A6A9V0B8"/>
<reference evidence="5 6" key="1">
    <citation type="submission" date="2019-12" db="EMBL/GenBank/DDBJ databases">
        <title>Auraticoccus cholistani sp. nov., an actinomycete isolated from soil of Cholistan desert.</title>
        <authorList>
            <person name="Cheema M.T."/>
        </authorList>
    </citation>
    <scope>NUCLEOTIDE SEQUENCE [LARGE SCALE GENOMIC DNA]</scope>
    <source>
        <strain evidence="5 6">F435</strain>
    </source>
</reference>
<keyword evidence="2" id="KW-0949">S-adenosyl-L-methionine</keyword>
<accession>A0A6A9V0B8</accession>
<feature type="domain" description="Post-SET" evidence="4">
    <location>
        <begin position="124"/>
        <end position="140"/>
    </location>
</feature>
<dbReference type="InterPro" id="IPR001214">
    <property type="entry name" value="SET_dom"/>
</dbReference>
<dbReference type="SMART" id="SM00317">
    <property type="entry name" value="SET"/>
    <property type="match status" value="1"/>
</dbReference>
<evidence type="ECO:0000256" key="2">
    <source>
        <dbReference type="ARBA" id="ARBA00022691"/>
    </source>
</evidence>
<dbReference type="GO" id="GO:0032259">
    <property type="term" value="P:methylation"/>
    <property type="evidence" value="ECO:0007669"/>
    <property type="project" value="UniProtKB-KW"/>
</dbReference>
<dbReference type="InterPro" id="IPR046341">
    <property type="entry name" value="SET_dom_sf"/>
</dbReference>
<organism evidence="5 6">
    <name type="scientific">Auraticoccus cholistanensis</name>
    <dbReference type="NCBI Taxonomy" id="2656650"/>
    <lineage>
        <taxon>Bacteria</taxon>
        <taxon>Bacillati</taxon>
        <taxon>Actinomycetota</taxon>
        <taxon>Actinomycetes</taxon>
        <taxon>Propionibacteriales</taxon>
        <taxon>Propionibacteriaceae</taxon>
        <taxon>Auraticoccus</taxon>
    </lineage>
</organism>
<protein>
    <submittedName>
        <fullName evidence="5">SET domain-containing protein-lysine N-methyltransferase</fullName>
    </submittedName>
</protein>
<dbReference type="PANTHER" id="PTHR12350">
    <property type="entry name" value="HISTONE-LYSINE N-METHYLTRANSFERASE-RELATED"/>
    <property type="match status" value="1"/>
</dbReference>
<dbReference type="InterPro" id="IPR003616">
    <property type="entry name" value="Post-SET_dom"/>
</dbReference>
<keyword evidence="6" id="KW-1185">Reference proteome</keyword>
<sequence length="172" mass="18900">MLVPPRPWLSPAIEVRASPIEGRGLFAREPVPAGARVARFGGRLVGDAELRALIERSPTYVDTLSLDTDLNLVMPGRTDNGYGNHSCDPNLWEEPELWLVARRPIAADEEVTLDYGTITDDAAFSMPCCCGSPLCRGAVTGTDWALPELQQRYGRHWIPGLLRKQHADDAHG</sequence>